<dbReference type="NCBIfam" id="TIGR01730">
    <property type="entry name" value="RND_mfp"/>
    <property type="match status" value="1"/>
</dbReference>
<dbReference type="InterPro" id="IPR058625">
    <property type="entry name" value="MdtA-like_BSH"/>
</dbReference>
<dbReference type="InterPro" id="IPR058624">
    <property type="entry name" value="MdtA-like_HH"/>
</dbReference>
<dbReference type="Pfam" id="PF25876">
    <property type="entry name" value="HH_MFP_RND"/>
    <property type="match status" value="1"/>
</dbReference>
<comment type="caution">
    <text evidence="8">The sequence shown here is derived from an EMBL/GenBank/DDBJ whole genome shotgun (WGS) entry which is preliminary data.</text>
</comment>
<dbReference type="GO" id="GO:0005886">
    <property type="term" value="C:plasma membrane"/>
    <property type="evidence" value="ECO:0007669"/>
    <property type="project" value="UniProtKB-SubCell"/>
</dbReference>
<dbReference type="GO" id="GO:0046677">
    <property type="term" value="P:response to antibiotic"/>
    <property type="evidence" value="ECO:0007669"/>
    <property type="project" value="TreeGrafter"/>
</dbReference>
<dbReference type="AlphaFoldDB" id="A0AAP6GBE6"/>
<sequence>MTIAHHVFSYSTIGIIYMKNIHILRYDASPLLVVLTLGTLLLAGCNDKSVPVSMAPPEVSAAQVVVNPVTQWDEYSGRIEAIQSVELRPRVSGYLESVNYREGQEVKQGDVLFTIDARNYRAELARANAQLARATSVAAQSRNEARRAKVLVAQHAISTELWEQRNAADKAAQADMMAAQAAVDTAKLNLEWTQVRAPIVGRAGRALVTKGNLVTADGAASVLTTLVSQDKMYAYFDIDENAFLRYTQRARTDLGGNSAKIPVQVGLSNEEGFFHTGEVDFLDNRVERSSGTLRVRAILDNKDRFLTPGLFARVRLQGGHIPDAVLIDNKALLTDQDRKYVYVVDKDGKAQRRDVIPGREAEGLRIIEKGLVAGDRVIIEGYQKVFMPGMPVNAREVPMQGAAALTAAMK</sequence>
<feature type="domain" description="Multidrug resistance protein MdtA-like C-terminal permuted SH3" evidence="7">
    <location>
        <begin position="323"/>
        <end position="384"/>
    </location>
</feature>
<dbReference type="InterPro" id="IPR058627">
    <property type="entry name" value="MdtA-like_C"/>
</dbReference>
<evidence type="ECO:0000259" key="4">
    <source>
        <dbReference type="Pfam" id="PF25876"/>
    </source>
</evidence>
<dbReference type="Gene3D" id="1.10.287.470">
    <property type="entry name" value="Helix hairpin bin"/>
    <property type="match status" value="1"/>
</dbReference>
<dbReference type="PANTHER" id="PTHR30158:SF26">
    <property type="entry name" value="RESISTANCE-NODULATION-CELL DIVISION (RND) MULTIDRUG EFFLUX MEMBRANE FUSION PROTEIN MEXE"/>
    <property type="match status" value="1"/>
</dbReference>
<dbReference type="FunFam" id="2.40.420.20:FF:000001">
    <property type="entry name" value="Efflux RND transporter periplasmic adaptor subunit"/>
    <property type="match status" value="1"/>
</dbReference>
<evidence type="ECO:0000313" key="9">
    <source>
        <dbReference type="Proteomes" id="UP001285835"/>
    </source>
</evidence>
<accession>A0AAP6GBE6</accession>
<dbReference type="GO" id="GO:0022857">
    <property type="term" value="F:transmembrane transporter activity"/>
    <property type="evidence" value="ECO:0007669"/>
    <property type="project" value="InterPro"/>
</dbReference>
<dbReference type="Gene3D" id="2.40.50.100">
    <property type="match status" value="1"/>
</dbReference>
<dbReference type="Gene3D" id="2.40.420.20">
    <property type="match status" value="1"/>
</dbReference>
<evidence type="ECO:0000313" key="8">
    <source>
        <dbReference type="EMBL" id="MDX7922126.1"/>
    </source>
</evidence>
<proteinExistence type="inferred from homology"/>
<dbReference type="InterPro" id="IPR058626">
    <property type="entry name" value="MdtA-like_b-barrel"/>
</dbReference>
<feature type="domain" description="Multidrug resistance protein MdtA-like alpha-helical hairpin" evidence="4">
    <location>
        <begin position="124"/>
        <end position="193"/>
    </location>
</feature>
<evidence type="ECO:0000256" key="3">
    <source>
        <dbReference type="SAM" id="Coils"/>
    </source>
</evidence>
<dbReference type="PANTHER" id="PTHR30158">
    <property type="entry name" value="ACRA/E-RELATED COMPONENT OF DRUG EFFLUX TRANSPORTER"/>
    <property type="match status" value="1"/>
</dbReference>
<dbReference type="Pfam" id="PF25917">
    <property type="entry name" value="BSH_RND"/>
    <property type="match status" value="1"/>
</dbReference>
<dbReference type="SUPFAM" id="SSF111369">
    <property type="entry name" value="HlyD-like secretion proteins"/>
    <property type="match status" value="1"/>
</dbReference>
<protein>
    <submittedName>
        <fullName evidence="8">Efflux RND transporter periplasmic adaptor subunit</fullName>
    </submittedName>
</protein>
<comment type="similarity">
    <text evidence="2">Belongs to the membrane fusion protein (MFP) (TC 8.A.1) family.</text>
</comment>
<evidence type="ECO:0000259" key="5">
    <source>
        <dbReference type="Pfam" id="PF25917"/>
    </source>
</evidence>
<dbReference type="Pfam" id="PF25967">
    <property type="entry name" value="RND-MFP_C"/>
    <property type="match status" value="1"/>
</dbReference>
<dbReference type="Pfam" id="PF25944">
    <property type="entry name" value="Beta-barrel_RND"/>
    <property type="match status" value="1"/>
</dbReference>
<comment type="subcellular location">
    <subcellularLocation>
        <location evidence="1">Cell inner membrane</location>
        <topology evidence="1">Lipid-anchor</topology>
    </subcellularLocation>
</comment>
<reference evidence="8" key="1">
    <citation type="submission" date="2023-11" db="EMBL/GenBank/DDBJ databases">
        <title>WGS of Aeromonas in Northern Israel.</title>
        <authorList>
            <person name="Hershko Y."/>
        </authorList>
    </citation>
    <scope>NUCLEOTIDE SEQUENCE</scope>
    <source>
        <strain evidence="8">02297</strain>
    </source>
</reference>
<evidence type="ECO:0000259" key="6">
    <source>
        <dbReference type="Pfam" id="PF25944"/>
    </source>
</evidence>
<gene>
    <name evidence="8" type="ORF">SJS82_09285</name>
</gene>
<name>A0AAP6GBE6_AERME</name>
<keyword evidence="3" id="KW-0175">Coiled coil</keyword>
<feature type="domain" description="Multidrug resistance protein MdtA-like barrel-sandwich hybrid" evidence="5">
    <location>
        <begin position="84"/>
        <end position="225"/>
    </location>
</feature>
<dbReference type="Gene3D" id="2.40.30.170">
    <property type="match status" value="1"/>
</dbReference>
<dbReference type="Proteomes" id="UP001285835">
    <property type="component" value="Unassembled WGS sequence"/>
</dbReference>
<evidence type="ECO:0000256" key="2">
    <source>
        <dbReference type="ARBA" id="ARBA00009477"/>
    </source>
</evidence>
<feature type="domain" description="Multidrug resistance protein MdtA-like beta-barrel" evidence="6">
    <location>
        <begin position="241"/>
        <end position="318"/>
    </location>
</feature>
<dbReference type="InterPro" id="IPR006143">
    <property type="entry name" value="RND_pump_MFP"/>
</dbReference>
<feature type="coiled-coil region" evidence="3">
    <location>
        <begin position="117"/>
        <end position="144"/>
    </location>
</feature>
<organism evidence="8 9">
    <name type="scientific">Aeromonas media</name>
    <dbReference type="NCBI Taxonomy" id="651"/>
    <lineage>
        <taxon>Bacteria</taxon>
        <taxon>Pseudomonadati</taxon>
        <taxon>Pseudomonadota</taxon>
        <taxon>Gammaproteobacteria</taxon>
        <taxon>Aeromonadales</taxon>
        <taxon>Aeromonadaceae</taxon>
        <taxon>Aeromonas</taxon>
    </lineage>
</organism>
<dbReference type="EMBL" id="JAWZXF010000008">
    <property type="protein sequence ID" value="MDX7922126.1"/>
    <property type="molecule type" value="Genomic_DNA"/>
</dbReference>
<evidence type="ECO:0000259" key="7">
    <source>
        <dbReference type="Pfam" id="PF25967"/>
    </source>
</evidence>
<evidence type="ECO:0000256" key="1">
    <source>
        <dbReference type="ARBA" id="ARBA00004519"/>
    </source>
</evidence>